<dbReference type="EC" id="2.7.7.65" evidence="1"/>
<sequence>MPESLPFNHRTAFEQEEAQVARVSNWLSVMGMLFLTGIGSKAWFSAHFTHAWVLWSFAALLGANMAYFAATGNRSAQKSGMLVIVSALFAYLIVTGGENNTGPLWLYVFPPLLFYLSSLRVGTAVLILCATIAAIVFAFPGLPMVTAEYHTDFKIRFFSTLFFESIFCYVLEASRLKARNELVKQADSLERAARTDELTGISNRRDMQSRLQTEFSRYQRTGHHFSIALIDLDLFKNINDSAGHDAGDEVLKQFTDLAQSVIRQSDVIARWGGEEFLILLPDTSLLQALALAERLRSEVSSHNFEFRDTPLPVTISAGVCSIAKSGTLDELLRQADAHLYNAKETGRNRIAPRVRTYDHPLPEPIET</sequence>
<evidence type="ECO:0000256" key="3">
    <source>
        <dbReference type="SAM" id="Phobius"/>
    </source>
</evidence>
<dbReference type="PANTHER" id="PTHR45138">
    <property type="entry name" value="REGULATORY COMPONENTS OF SENSORY TRANSDUCTION SYSTEM"/>
    <property type="match status" value="1"/>
</dbReference>
<dbReference type="SUPFAM" id="SSF55073">
    <property type="entry name" value="Nucleotide cyclase"/>
    <property type="match status" value="1"/>
</dbReference>
<keyword evidence="3" id="KW-0472">Membrane</keyword>
<dbReference type="InterPro" id="IPR029787">
    <property type="entry name" value="Nucleotide_cyclase"/>
</dbReference>
<evidence type="ECO:0000313" key="5">
    <source>
        <dbReference type="EMBL" id="QSP95276.1"/>
    </source>
</evidence>
<dbReference type="Proteomes" id="UP000663555">
    <property type="component" value="Chromosome"/>
</dbReference>
<feature type="transmembrane region" description="Helical" evidence="3">
    <location>
        <begin position="125"/>
        <end position="147"/>
    </location>
</feature>
<evidence type="ECO:0000259" key="4">
    <source>
        <dbReference type="PROSITE" id="PS50887"/>
    </source>
</evidence>
<accession>A0ABX7MVZ8</accession>
<feature type="transmembrane region" description="Helical" evidence="3">
    <location>
        <begin position="102"/>
        <end position="118"/>
    </location>
</feature>
<dbReference type="PANTHER" id="PTHR45138:SF9">
    <property type="entry name" value="DIGUANYLATE CYCLASE DGCM-RELATED"/>
    <property type="match status" value="1"/>
</dbReference>
<name>A0ABX7MVZ8_9GAMM</name>
<protein>
    <recommendedName>
        <fullName evidence="1">diguanylate cyclase</fullName>
        <ecNumber evidence="1">2.7.7.65</ecNumber>
    </recommendedName>
</protein>
<evidence type="ECO:0000256" key="1">
    <source>
        <dbReference type="ARBA" id="ARBA00012528"/>
    </source>
</evidence>
<dbReference type="PROSITE" id="PS50887">
    <property type="entry name" value="GGDEF"/>
    <property type="match status" value="1"/>
</dbReference>
<gene>
    <name evidence="5" type="ORF">LPB19_02305</name>
</gene>
<keyword evidence="3" id="KW-1133">Transmembrane helix</keyword>
<proteinExistence type="predicted"/>
<dbReference type="Pfam" id="PF00990">
    <property type="entry name" value="GGDEF"/>
    <property type="match status" value="1"/>
</dbReference>
<feature type="transmembrane region" description="Helical" evidence="3">
    <location>
        <begin position="79"/>
        <end position="96"/>
    </location>
</feature>
<feature type="transmembrane region" description="Helical" evidence="3">
    <location>
        <begin position="26"/>
        <end position="46"/>
    </location>
</feature>
<dbReference type="NCBIfam" id="TIGR00254">
    <property type="entry name" value="GGDEF"/>
    <property type="match status" value="1"/>
</dbReference>
<dbReference type="InterPro" id="IPR050469">
    <property type="entry name" value="Diguanylate_Cyclase"/>
</dbReference>
<keyword evidence="6" id="KW-1185">Reference proteome</keyword>
<dbReference type="SMART" id="SM00267">
    <property type="entry name" value="GGDEF"/>
    <property type="match status" value="1"/>
</dbReference>
<dbReference type="InterPro" id="IPR000160">
    <property type="entry name" value="GGDEF_dom"/>
</dbReference>
<feature type="domain" description="GGDEF" evidence="4">
    <location>
        <begin position="223"/>
        <end position="355"/>
    </location>
</feature>
<evidence type="ECO:0000256" key="2">
    <source>
        <dbReference type="ARBA" id="ARBA00034247"/>
    </source>
</evidence>
<dbReference type="InterPro" id="IPR043128">
    <property type="entry name" value="Rev_trsase/Diguanyl_cyclase"/>
</dbReference>
<organism evidence="5 6">
    <name type="scientific">Marinobacter salinisoli</name>
    <dbReference type="NCBI Taxonomy" id="2769486"/>
    <lineage>
        <taxon>Bacteria</taxon>
        <taxon>Pseudomonadati</taxon>
        <taxon>Pseudomonadota</taxon>
        <taxon>Gammaproteobacteria</taxon>
        <taxon>Pseudomonadales</taxon>
        <taxon>Marinobacteraceae</taxon>
        <taxon>Marinobacter</taxon>
    </lineage>
</organism>
<keyword evidence="3" id="KW-0812">Transmembrane</keyword>
<reference evidence="5 6" key="1">
    <citation type="submission" date="2021-03" db="EMBL/GenBank/DDBJ databases">
        <title>Genome sequencing of Marinobacter sp. LPB0319.</title>
        <authorList>
            <person name="Kim J."/>
        </authorList>
    </citation>
    <scope>NUCLEOTIDE SEQUENCE [LARGE SCALE GENOMIC DNA]</scope>
    <source>
        <strain evidence="5 6">LPB0319</strain>
    </source>
</reference>
<dbReference type="CDD" id="cd01949">
    <property type="entry name" value="GGDEF"/>
    <property type="match status" value="1"/>
</dbReference>
<feature type="transmembrane region" description="Helical" evidence="3">
    <location>
        <begin position="52"/>
        <end position="70"/>
    </location>
</feature>
<dbReference type="EMBL" id="CP071247">
    <property type="protein sequence ID" value="QSP95276.1"/>
    <property type="molecule type" value="Genomic_DNA"/>
</dbReference>
<dbReference type="Gene3D" id="3.30.70.270">
    <property type="match status" value="1"/>
</dbReference>
<comment type="catalytic activity">
    <reaction evidence="2">
        <text>2 GTP = 3',3'-c-di-GMP + 2 diphosphate</text>
        <dbReference type="Rhea" id="RHEA:24898"/>
        <dbReference type="ChEBI" id="CHEBI:33019"/>
        <dbReference type="ChEBI" id="CHEBI:37565"/>
        <dbReference type="ChEBI" id="CHEBI:58805"/>
        <dbReference type="EC" id="2.7.7.65"/>
    </reaction>
</comment>
<evidence type="ECO:0000313" key="6">
    <source>
        <dbReference type="Proteomes" id="UP000663555"/>
    </source>
</evidence>